<sequence>MRRQKIKIRKIEKKRSLEVTFSKRRTRLFQKAGLCVLCCAEVAIIVFSPGRGPSSSATSPRTLLSIASSIARPTLPCWFR</sequence>
<evidence type="ECO:0000313" key="8">
    <source>
        <dbReference type="Proteomes" id="UP001168098"/>
    </source>
</evidence>
<keyword evidence="5" id="KW-0539">Nucleus</keyword>
<dbReference type="EMBL" id="JARBHA010000006">
    <property type="protein sequence ID" value="KAJ9698769.1"/>
    <property type="molecule type" value="Genomic_DNA"/>
</dbReference>
<dbReference type="PROSITE" id="PS50066">
    <property type="entry name" value="MADS_BOX_2"/>
    <property type="match status" value="1"/>
</dbReference>
<evidence type="ECO:0000313" key="7">
    <source>
        <dbReference type="EMBL" id="KAJ9698769.1"/>
    </source>
</evidence>
<evidence type="ECO:0000259" key="6">
    <source>
        <dbReference type="PROSITE" id="PS50066"/>
    </source>
</evidence>
<dbReference type="Gene3D" id="3.40.1810.10">
    <property type="entry name" value="Transcription factor, MADS-box"/>
    <property type="match status" value="1"/>
</dbReference>
<dbReference type="Proteomes" id="UP001168098">
    <property type="component" value="Unassembled WGS sequence"/>
</dbReference>
<keyword evidence="8" id="KW-1185">Reference proteome</keyword>
<dbReference type="PANTHER" id="PTHR11945:SF775">
    <property type="entry name" value="MADS-BOX DOMAIN-CONTAINING PROTEIN"/>
    <property type="match status" value="1"/>
</dbReference>
<keyword evidence="2" id="KW-0805">Transcription regulation</keyword>
<dbReference type="PRINTS" id="PR00404">
    <property type="entry name" value="MADSDOMAIN"/>
</dbReference>
<name>A0AA39DWL1_VITRO</name>
<proteinExistence type="predicted"/>
<keyword evidence="3" id="KW-0238">DNA-binding</keyword>
<comment type="subcellular location">
    <subcellularLocation>
        <location evidence="1">Nucleus</location>
    </subcellularLocation>
</comment>
<comment type="caution">
    <text evidence="7">The sequence shown here is derived from an EMBL/GenBank/DDBJ whole genome shotgun (WGS) entry which is preliminary data.</text>
</comment>
<dbReference type="GO" id="GO:0046983">
    <property type="term" value="F:protein dimerization activity"/>
    <property type="evidence" value="ECO:0007669"/>
    <property type="project" value="InterPro"/>
</dbReference>
<dbReference type="AlphaFoldDB" id="A0AA39DWL1"/>
<keyword evidence="4" id="KW-0804">Transcription</keyword>
<evidence type="ECO:0000256" key="5">
    <source>
        <dbReference type="ARBA" id="ARBA00023242"/>
    </source>
</evidence>
<evidence type="ECO:0000256" key="1">
    <source>
        <dbReference type="ARBA" id="ARBA00004123"/>
    </source>
</evidence>
<organism evidence="7 8">
    <name type="scientific">Vitis rotundifolia</name>
    <name type="common">Muscadine grape</name>
    <dbReference type="NCBI Taxonomy" id="103349"/>
    <lineage>
        <taxon>Eukaryota</taxon>
        <taxon>Viridiplantae</taxon>
        <taxon>Streptophyta</taxon>
        <taxon>Embryophyta</taxon>
        <taxon>Tracheophyta</taxon>
        <taxon>Spermatophyta</taxon>
        <taxon>Magnoliopsida</taxon>
        <taxon>eudicotyledons</taxon>
        <taxon>Gunneridae</taxon>
        <taxon>Pentapetalae</taxon>
        <taxon>rosids</taxon>
        <taxon>Vitales</taxon>
        <taxon>Vitaceae</taxon>
        <taxon>Viteae</taxon>
        <taxon>Vitis</taxon>
    </lineage>
</organism>
<gene>
    <name evidence="7" type="ORF">PVL29_007703</name>
</gene>
<accession>A0AA39DWL1</accession>
<dbReference type="InterPro" id="IPR002100">
    <property type="entry name" value="TF_MADSbox"/>
</dbReference>
<protein>
    <recommendedName>
        <fullName evidence="6">MADS-box domain-containing protein</fullName>
    </recommendedName>
</protein>
<evidence type="ECO:0000256" key="2">
    <source>
        <dbReference type="ARBA" id="ARBA00023015"/>
    </source>
</evidence>
<dbReference type="SUPFAM" id="SSF55455">
    <property type="entry name" value="SRF-like"/>
    <property type="match status" value="1"/>
</dbReference>
<dbReference type="GO" id="GO:0005634">
    <property type="term" value="C:nucleus"/>
    <property type="evidence" value="ECO:0007669"/>
    <property type="project" value="UniProtKB-SubCell"/>
</dbReference>
<reference evidence="7 8" key="1">
    <citation type="journal article" date="2023" name="BMC Biotechnol.">
        <title>Vitis rotundifolia cv Carlos genome sequencing.</title>
        <authorList>
            <person name="Huff M."/>
            <person name="Hulse-Kemp A."/>
            <person name="Scheffler B."/>
            <person name="Youngblood R."/>
            <person name="Simpson S."/>
            <person name="Babiker E."/>
            <person name="Staton M."/>
        </authorList>
    </citation>
    <scope>NUCLEOTIDE SEQUENCE [LARGE SCALE GENOMIC DNA]</scope>
    <source>
        <tissue evidence="7">Leaf</tissue>
    </source>
</reference>
<evidence type="ECO:0000256" key="3">
    <source>
        <dbReference type="ARBA" id="ARBA00023125"/>
    </source>
</evidence>
<dbReference type="GO" id="GO:0000981">
    <property type="term" value="F:DNA-binding transcription factor activity, RNA polymerase II-specific"/>
    <property type="evidence" value="ECO:0007669"/>
    <property type="project" value="TreeGrafter"/>
</dbReference>
<feature type="domain" description="MADS-box" evidence="6">
    <location>
        <begin position="1"/>
        <end position="48"/>
    </location>
</feature>
<evidence type="ECO:0000256" key="4">
    <source>
        <dbReference type="ARBA" id="ARBA00023163"/>
    </source>
</evidence>
<dbReference type="SMART" id="SM00432">
    <property type="entry name" value="MADS"/>
    <property type="match status" value="1"/>
</dbReference>
<dbReference type="Pfam" id="PF00319">
    <property type="entry name" value="SRF-TF"/>
    <property type="match status" value="1"/>
</dbReference>
<dbReference type="InterPro" id="IPR036879">
    <property type="entry name" value="TF_MADSbox_sf"/>
</dbReference>
<dbReference type="PANTHER" id="PTHR11945">
    <property type="entry name" value="MADS BOX PROTEIN"/>
    <property type="match status" value="1"/>
</dbReference>
<dbReference type="GO" id="GO:0000978">
    <property type="term" value="F:RNA polymerase II cis-regulatory region sequence-specific DNA binding"/>
    <property type="evidence" value="ECO:0007669"/>
    <property type="project" value="TreeGrafter"/>
</dbReference>